<dbReference type="EMBL" id="JARBJD010000094">
    <property type="protein sequence ID" value="KAK2953215.1"/>
    <property type="molecule type" value="Genomic_DNA"/>
</dbReference>
<evidence type="ECO:0000313" key="1">
    <source>
        <dbReference type="EMBL" id="KAK2953215.1"/>
    </source>
</evidence>
<name>A0ABQ9XS55_9EUKA</name>
<sequence length="341" mass="38888">MMIPALVCDLLGFNCQVCSTFLSWNEKDLESESEKAIVFRSLVATVKLHPAPDISLEAKVVKFLKSAQPKDEESVETFLRSLGQTIDKSSTDLAITSAAMEMFAYFFCNCSTQPRTKVYGHPRTANDWNPLGGDGILTLMIRGSVWCVDKAKAEDIHTCLIEGVNSSVLLATLCSLEIKDYYEQQAIHEMFFKRVLIPSEKYIWHLCVNRYSIIDGEQSLEFLFLLAHLLRISPSYQPTMEIVLHLPVVLTVPSCLSFFENDNSIWNFLAVTNIAQWEWNITRGKERQLWKTMHRILRMEGIDDANEETLQNNKEGMWGSSVVEKSMEWNTLQGTNVPEQE</sequence>
<gene>
    <name evidence="1" type="ORF">BLNAU_11841</name>
</gene>
<keyword evidence="2" id="KW-1185">Reference proteome</keyword>
<accession>A0ABQ9XS55</accession>
<reference evidence="1 2" key="1">
    <citation type="journal article" date="2022" name="bioRxiv">
        <title>Genomics of Preaxostyla Flagellates Illuminates Evolutionary Transitions and the Path Towards Mitochondrial Loss.</title>
        <authorList>
            <person name="Novak L.V.F."/>
            <person name="Treitli S.C."/>
            <person name="Pyrih J."/>
            <person name="Halakuc P."/>
            <person name="Pipaliya S.V."/>
            <person name="Vacek V."/>
            <person name="Brzon O."/>
            <person name="Soukal P."/>
            <person name="Eme L."/>
            <person name="Dacks J.B."/>
            <person name="Karnkowska A."/>
            <person name="Elias M."/>
            <person name="Hampl V."/>
        </authorList>
    </citation>
    <scope>NUCLEOTIDE SEQUENCE [LARGE SCALE GENOMIC DNA]</scope>
    <source>
        <strain evidence="1">NAU3</strain>
        <tissue evidence="1">Gut</tissue>
    </source>
</reference>
<proteinExistence type="predicted"/>
<comment type="caution">
    <text evidence="1">The sequence shown here is derived from an EMBL/GenBank/DDBJ whole genome shotgun (WGS) entry which is preliminary data.</text>
</comment>
<organism evidence="1 2">
    <name type="scientific">Blattamonas nauphoetae</name>
    <dbReference type="NCBI Taxonomy" id="2049346"/>
    <lineage>
        <taxon>Eukaryota</taxon>
        <taxon>Metamonada</taxon>
        <taxon>Preaxostyla</taxon>
        <taxon>Oxymonadida</taxon>
        <taxon>Blattamonas</taxon>
    </lineage>
</organism>
<protein>
    <submittedName>
        <fullName evidence="1">Uncharacterized protein</fullName>
    </submittedName>
</protein>
<evidence type="ECO:0000313" key="2">
    <source>
        <dbReference type="Proteomes" id="UP001281761"/>
    </source>
</evidence>
<dbReference type="Proteomes" id="UP001281761">
    <property type="component" value="Unassembled WGS sequence"/>
</dbReference>